<dbReference type="SUPFAM" id="SSF53649">
    <property type="entry name" value="Alkaline phosphatase-like"/>
    <property type="match status" value="1"/>
</dbReference>
<evidence type="ECO:0000256" key="6">
    <source>
        <dbReference type="ARBA" id="ARBA00022837"/>
    </source>
</evidence>
<evidence type="ECO:0000256" key="1">
    <source>
        <dbReference type="ARBA" id="ARBA00001913"/>
    </source>
</evidence>
<dbReference type="GO" id="GO:0005737">
    <property type="term" value="C:cytoplasm"/>
    <property type="evidence" value="ECO:0007669"/>
    <property type="project" value="TreeGrafter"/>
</dbReference>
<gene>
    <name evidence="8" type="ORF">SAMN05421813_11095</name>
</gene>
<dbReference type="GO" id="GO:0046872">
    <property type="term" value="F:metal ion binding"/>
    <property type="evidence" value="ECO:0007669"/>
    <property type="project" value="UniProtKB-KW"/>
</dbReference>
<dbReference type="InterPro" id="IPR035874">
    <property type="entry name" value="IDS"/>
</dbReference>
<dbReference type="Proteomes" id="UP000199226">
    <property type="component" value="Unassembled WGS sequence"/>
</dbReference>
<sequence>MKNYFINKLRYSLKTIACFVAIISIALNEGYSQSNPDASKSKKPNIIFISIDDLNDWINPLELGGLPGLKTPNFDRLKKLSMSFTNAHIPSPACAPSRVAIMTGVSPARSGVTGWKHPNWRAVPALNGLLTMEQFFKEKGYKTLAGGKIYHTLSPPRAVLNQSEAKGWDYYYPSLRVPIPFQVRAPESIISPKNFKGVQPEYFTWGPINLGDEYMADFHIAEWAKHELSQKHDKPLFLAVGLTKPHDPWEVPQKYFDMYPLQSVPDLEVKADDLEDAFIHGRRPLHRFITDNDQVKKVIQAYMATISFTDAMLGKLLDDLERTGYLNNSILVVWSDHGMHMGEKENWEKFTLWERSTRAPLFIMAPGVSKPGSSTNVPVSMMDMFPTLAELAGEKIPEYCDGESLVPMLKNKSFVHKPAFTAYFMNEEGGANSGDGYTIRTNRYRYIYYPFINLEELYDHDADKNEWDNIAYRPASKNIIKEHRKLLLDQVPELKWKNEDPKGYTITKDGNVRKKDYVKIADLKNMKWGL</sequence>
<feature type="domain" description="Sulfatase N-terminal" evidence="7">
    <location>
        <begin position="44"/>
        <end position="393"/>
    </location>
</feature>
<dbReference type="STRING" id="990371.SAMN05421813_11095"/>
<keyword evidence="9" id="KW-1185">Reference proteome</keyword>
<evidence type="ECO:0000259" key="7">
    <source>
        <dbReference type="Pfam" id="PF00884"/>
    </source>
</evidence>
<dbReference type="Gene3D" id="3.40.720.10">
    <property type="entry name" value="Alkaline Phosphatase, subunit A"/>
    <property type="match status" value="1"/>
</dbReference>
<evidence type="ECO:0000256" key="2">
    <source>
        <dbReference type="ARBA" id="ARBA00008779"/>
    </source>
</evidence>
<keyword evidence="5" id="KW-0378">Hydrolase</keyword>
<dbReference type="AlphaFoldDB" id="A0A1G9SK58"/>
<evidence type="ECO:0000256" key="3">
    <source>
        <dbReference type="ARBA" id="ARBA00022723"/>
    </source>
</evidence>
<accession>A0A1G9SK58</accession>
<dbReference type="InterPro" id="IPR000917">
    <property type="entry name" value="Sulfatase_N"/>
</dbReference>
<evidence type="ECO:0000313" key="8">
    <source>
        <dbReference type="EMBL" id="SDM35799.1"/>
    </source>
</evidence>
<keyword evidence="4" id="KW-0732">Signal</keyword>
<proteinExistence type="inferred from homology"/>
<comment type="similarity">
    <text evidence="2">Belongs to the sulfatase family.</text>
</comment>
<evidence type="ECO:0000313" key="9">
    <source>
        <dbReference type="Proteomes" id="UP000199226"/>
    </source>
</evidence>
<keyword evidence="3" id="KW-0479">Metal-binding</keyword>
<dbReference type="InterPro" id="IPR017850">
    <property type="entry name" value="Alkaline_phosphatase_core_sf"/>
</dbReference>
<dbReference type="RefSeq" id="WP_090704124.1">
    <property type="nucleotide sequence ID" value="NZ_FNHH01000010.1"/>
</dbReference>
<comment type="cofactor">
    <cofactor evidence="1">
        <name>Ca(2+)</name>
        <dbReference type="ChEBI" id="CHEBI:29108"/>
    </cofactor>
</comment>
<reference evidence="9" key="1">
    <citation type="submission" date="2016-10" db="EMBL/GenBank/DDBJ databases">
        <authorList>
            <person name="Varghese N."/>
            <person name="Submissions S."/>
        </authorList>
    </citation>
    <scope>NUCLEOTIDE SEQUENCE [LARGE SCALE GENOMIC DNA]</scope>
    <source>
        <strain evidence="9">DSM 24536</strain>
    </source>
</reference>
<dbReference type="Pfam" id="PF00884">
    <property type="entry name" value="Sulfatase"/>
    <property type="match status" value="1"/>
</dbReference>
<organism evidence="8 9">
    <name type="scientific">Daejeonella rubra</name>
    <dbReference type="NCBI Taxonomy" id="990371"/>
    <lineage>
        <taxon>Bacteria</taxon>
        <taxon>Pseudomonadati</taxon>
        <taxon>Bacteroidota</taxon>
        <taxon>Sphingobacteriia</taxon>
        <taxon>Sphingobacteriales</taxon>
        <taxon>Sphingobacteriaceae</taxon>
        <taxon>Daejeonella</taxon>
    </lineage>
</organism>
<dbReference type="GO" id="GO:0004423">
    <property type="term" value="F:iduronate-2-sulfatase activity"/>
    <property type="evidence" value="ECO:0007669"/>
    <property type="project" value="InterPro"/>
</dbReference>
<name>A0A1G9SK58_9SPHI</name>
<protein>
    <submittedName>
        <fullName evidence="8">Arylsulfatase A</fullName>
    </submittedName>
</protein>
<evidence type="ECO:0000256" key="4">
    <source>
        <dbReference type="ARBA" id="ARBA00022729"/>
    </source>
</evidence>
<dbReference type="PANTHER" id="PTHR45953:SF1">
    <property type="entry name" value="IDURONATE 2-SULFATASE"/>
    <property type="match status" value="1"/>
</dbReference>
<dbReference type="CDD" id="cd16030">
    <property type="entry name" value="iduronate-2-sulfatase"/>
    <property type="match status" value="1"/>
</dbReference>
<dbReference type="EMBL" id="FNHH01000010">
    <property type="protein sequence ID" value="SDM35799.1"/>
    <property type="molecule type" value="Genomic_DNA"/>
</dbReference>
<dbReference type="OrthoDB" id="9789742at2"/>
<evidence type="ECO:0000256" key="5">
    <source>
        <dbReference type="ARBA" id="ARBA00022801"/>
    </source>
</evidence>
<keyword evidence="6" id="KW-0106">Calcium</keyword>
<dbReference type="PANTHER" id="PTHR45953">
    <property type="entry name" value="IDURONATE 2-SULFATASE"/>
    <property type="match status" value="1"/>
</dbReference>